<sequence length="125" mass="14193">MATSTVLPILSRWNIMKNIIQTHEIGTKIRAFRQNAGMSQEKLAEILGVTPQQVQKYEAAKTRITTDRIQQIANALRVHVSHFFRNRAAELTLNESETAFVLKLRGIKDSNVHASLKTILDRLVK</sequence>
<dbReference type="PANTHER" id="PTHR46797">
    <property type="entry name" value="HTH-TYPE TRANSCRIPTIONAL REGULATOR"/>
    <property type="match status" value="1"/>
</dbReference>
<dbReference type="OrthoDB" id="9801008at2"/>
<accession>A0A5A9XN04</accession>
<dbReference type="Proteomes" id="UP000324298">
    <property type="component" value="Unassembled WGS sequence"/>
</dbReference>
<keyword evidence="4" id="KW-1185">Reference proteome</keyword>
<name>A0A5A9XN04_9BACT</name>
<dbReference type="GO" id="GO:0003677">
    <property type="term" value="F:DNA binding"/>
    <property type="evidence" value="ECO:0007669"/>
    <property type="project" value="UniProtKB-KW"/>
</dbReference>
<evidence type="ECO:0000313" key="3">
    <source>
        <dbReference type="EMBL" id="KAA0894230.1"/>
    </source>
</evidence>
<organism evidence="3 4">
    <name type="scientific">Oryzomonas rubra</name>
    <dbReference type="NCBI Taxonomy" id="2509454"/>
    <lineage>
        <taxon>Bacteria</taxon>
        <taxon>Pseudomonadati</taxon>
        <taxon>Thermodesulfobacteriota</taxon>
        <taxon>Desulfuromonadia</taxon>
        <taxon>Geobacterales</taxon>
        <taxon>Geobacteraceae</taxon>
        <taxon>Oryzomonas</taxon>
    </lineage>
</organism>
<evidence type="ECO:0000313" key="4">
    <source>
        <dbReference type="Proteomes" id="UP000324298"/>
    </source>
</evidence>
<dbReference type="InterPro" id="IPR010982">
    <property type="entry name" value="Lambda_DNA-bd_dom_sf"/>
</dbReference>
<feature type="domain" description="HTH cro/C1-type" evidence="2">
    <location>
        <begin position="29"/>
        <end position="83"/>
    </location>
</feature>
<dbReference type="SMART" id="SM00530">
    <property type="entry name" value="HTH_XRE"/>
    <property type="match status" value="1"/>
</dbReference>
<dbReference type="GO" id="GO:0005829">
    <property type="term" value="C:cytosol"/>
    <property type="evidence" value="ECO:0007669"/>
    <property type="project" value="TreeGrafter"/>
</dbReference>
<evidence type="ECO:0000259" key="2">
    <source>
        <dbReference type="PROSITE" id="PS50943"/>
    </source>
</evidence>
<dbReference type="Gene3D" id="1.10.260.40">
    <property type="entry name" value="lambda repressor-like DNA-binding domains"/>
    <property type="match status" value="1"/>
</dbReference>
<dbReference type="GO" id="GO:0003700">
    <property type="term" value="F:DNA-binding transcription factor activity"/>
    <property type="evidence" value="ECO:0007669"/>
    <property type="project" value="TreeGrafter"/>
</dbReference>
<evidence type="ECO:0000256" key="1">
    <source>
        <dbReference type="ARBA" id="ARBA00023125"/>
    </source>
</evidence>
<dbReference type="CDD" id="cd00093">
    <property type="entry name" value="HTH_XRE"/>
    <property type="match status" value="1"/>
</dbReference>
<dbReference type="EMBL" id="SRSD01000002">
    <property type="protein sequence ID" value="KAA0894230.1"/>
    <property type="molecule type" value="Genomic_DNA"/>
</dbReference>
<keyword evidence="1" id="KW-0238">DNA-binding</keyword>
<dbReference type="InterPro" id="IPR050807">
    <property type="entry name" value="TransReg_Diox_bact_type"/>
</dbReference>
<reference evidence="3 4" key="1">
    <citation type="submission" date="2019-04" db="EMBL/GenBank/DDBJ databases">
        <title>Geobacter ruber sp. nov., ferric-reducing bacteria isolated from paddy soil.</title>
        <authorList>
            <person name="Xu Z."/>
            <person name="Masuda Y."/>
            <person name="Itoh H."/>
            <person name="Senoo K."/>
        </authorList>
    </citation>
    <scope>NUCLEOTIDE SEQUENCE [LARGE SCALE GENOMIC DNA]</scope>
    <source>
        <strain evidence="3 4">Red88</strain>
    </source>
</reference>
<dbReference type="SUPFAM" id="SSF47413">
    <property type="entry name" value="lambda repressor-like DNA-binding domains"/>
    <property type="match status" value="1"/>
</dbReference>
<proteinExistence type="predicted"/>
<dbReference type="PANTHER" id="PTHR46797:SF1">
    <property type="entry name" value="METHYLPHOSPHONATE SYNTHASE"/>
    <property type="match status" value="1"/>
</dbReference>
<comment type="caution">
    <text evidence="3">The sequence shown here is derived from an EMBL/GenBank/DDBJ whole genome shotgun (WGS) entry which is preliminary data.</text>
</comment>
<dbReference type="PROSITE" id="PS50943">
    <property type="entry name" value="HTH_CROC1"/>
    <property type="match status" value="1"/>
</dbReference>
<dbReference type="AlphaFoldDB" id="A0A5A9XN04"/>
<dbReference type="InterPro" id="IPR001387">
    <property type="entry name" value="Cro/C1-type_HTH"/>
</dbReference>
<protein>
    <submittedName>
        <fullName evidence="3">XRE family transcriptional regulator</fullName>
    </submittedName>
</protein>
<dbReference type="Pfam" id="PF01381">
    <property type="entry name" value="HTH_3"/>
    <property type="match status" value="1"/>
</dbReference>
<gene>
    <name evidence="3" type="ORF">ET418_04550</name>
</gene>